<evidence type="ECO:0000313" key="2">
    <source>
        <dbReference type="EMBL" id="PWY98140.1"/>
    </source>
</evidence>
<gene>
    <name evidence="2" type="ORF">BCV70DRAFT_202311</name>
</gene>
<keyword evidence="3" id="KW-1185">Reference proteome</keyword>
<dbReference type="EMBL" id="KZ819200">
    <property type="protein sequence ID" value="PWY98140.1"/>
    <property type="molecule type" value="Genomic_DNA"/>
</dbReference>
<evidence type="ECO:0000313" key="3">
    <source>
        <dbReference type="Proteomes" id="UP000246740"/>
    </source>
</evidence>
<name>A0A317XLF4_9BASI</name>
<organism evidence="2 3">
    <name type="scientific">Testicularia cyperi</name>
    <dbReference type="NCBI Taxonomy" id="1882483"/>
    <lineage>
        <taxon>Eukaryota</taxon>
        <taxon>Fungi</taxon>
        <taxon>Dikarya</taxon>
        <taxon>Basidiomycota</taxon>
        <taxon>Ustilaginomycotina</taxon>
        <taxon>Ustilaginomycetes</taxon>
        <taxon>Ustilaginales</taxon>
        <taxon>Anthracoideaceae</taxon>
        <taxon>Testicularia</taxon>
    </lineage>
</organism>
<sequence length="353" mass="39650">MATHFAQEPTIKGILTSLFVVQPPTLLPEQLSDNLRMRHRLLGLSNTPPKAFDLQTHGEPQLDLAHGTNDADTLLSDDDKERSRHDFVSWLVTNLGDSSQAQQIIDDATRSFFRMRQSVRRLAVGNDIERYLVWEMLCSDPWHQDGKRMVLLRLPADQDHALMLTLRRAPDGSVRFENIGHENPMFWLESGAETLMQRDLHSWKTSCDLHQDRSEEEQDEHDQGAEYISNANDFWSGFSDDEEMHMSPSTTKRAKLNGPGDEEDDYWNSYGQVAVDGDQNGIQGSVSIHDAALASTALPSSASNTSPDAAVKDIIRGALILYRSSNASNTTKQFLTLVRQVAEQDGSNLNCER</sequence>
<dbReference type="AlphaFoldDB" id="A0A317XLF4"/>
<feature type="region of interest" description="Disordered" evidence="1">
    <location>
        <begin position="242"/>
        <end position="263"/>
    </location>
</feature>
<dbReference type="Proteomes" id="UP000246740">
    <property type="component" value="Unassembled WGS sequence"/>
</dbReference>
<proteinExistence type="predicted"/>
<reference evidence="2 3" key="1">
    <citation type="journal article" date="2018" name="Mol. Biol. Evol.">
        <title>Broad Genomic Sampling Reveals a Smut Pathogenic Ancestry of the Fungal Clade Ustilaginomycotina.</title>
        <authorList>
            <person name="Kijpornyongpan T."/>
            <person name="Mondo S.J."/>
            <person name="Barry K."/>
            <person name="Sandor L."/>
            <person name="Lee J."/>
            <person name="Lipzen A."/>
            <person name="Pangilinan J."/>
            <person name="LaButti K."/>
            <person name="Hainaut M."/>
            <person name="Henrissat B."/>
            <person name="Grigoriev I.V."/>
            <person name="Spatafora J.W."/>
            <person name="Aime M.C."/>
        </authorList>
    </citation>
    <scope>NUCLEOTIDE SEQUENCE [LARGE SCALE GENOMIC DNA]</scope>
    <source>
        <strain evidence="2 3">MCA 3645</strain>
    </source>
</reference>
<evidence type="ECO:0000256" key="1">
    <source>
        <dbReference type="SAM" id="MobiDB-lite"/>
    </source>
</evidence>
<dbReference type="OrthoDB" id="2556020at2759"/>
<accession>A0A317XLF4</accession>
<protein>
    <submittedName>
        <fullName evidence="2">Uncharacterized protein</fullName>
    </submittedName>
</protein>
<dbReference type="InParanoid" id="A0A317XLF4"/>